<feature type="domain" description="UBX" evidence="2">
    <location>
        <begin position="315"/>
        <end position="385"/>
    </location>
</feature>
<name>A0AAE0GCG7_9CHLO</name>
<comment type="caution">
    <text evidence="3">The sequence shown here is derived from an EMBL/GenBank/DDBJ whole genome shotgun (WGS) entry which is preliminary data.</text>
</comment>
<sequence>MSRPRTLVCYLCGNEFGTKSLLIHIPQCQQKWLTAEASKPPKERRALPAAPNELEWVSSANRLSEADIDEFNDRMYHLWETRGLMTCKHCGRSFKEEAFKRHSKGCTAASPSKPAGTGLTRACLSVSGPKGAISGTKHDSSHLLAALEHGQSVREAQEQTQGGARIGSSRPASASTDNRNGTNIQPRPPTGPRPAWGRSVFPSERSLSAARPSLSLEAVSAQGQEGSARVASVDGAMSQEGRAAAARASASQMEASAEARQATTRPGSGRPHARSTATSVSPGTTAAVTPIPSLENLAEWRSGQASLLPAEPAAGTADVVTCLIRTGDGARLVRRVMPSMQLEVLFNLVDAMSSETPNGFHLVASYPRRAWTRAVSKMTLEEAGLKGPQETLYVERSGDSN</sequence>
<feature type="compositionally biased region" description="Low complexity" evidence="1">
    <location>
        <begin position="241"/>
        <end position="262"/>
    </location>
</feature>
<dbReference type="EMBL" id="LGRX02007481">
    <property type="protein sequence ID" value="KAK3274926.1"/>
    <property type="molecule type" value="Genomic_DNA"/>
</dbReference>
<gene>
    <name evidence="3" type="ORF">CYMTET_16918</name>
</gene>
<dbReference type="PROSITE" id="PS50033">
    <property type="entry name" value="UBX"/>
    <property type="match status" value="1"/>
</dbReference>
<dbReference type="CDD" id="cd01767">
    <property type="entry name" value="UBX"/>
    <property type="match status" value="1"/>
</dbReference>
<feature type="region of interest" description="Disordered" evidence="1">
    <location>
        <begin position="151"/>
        <end position="200"/>
    </location>
</feature>
<dbReference type="PANTHER" id="PTHR13555">
    <property type="entry name" value="C2H2 ZINC FINGER CGI-62-RELATED"/>
    <property type="match status" value="1"/>
</dbReference>
<accession>A0AAE0GCG7</accession>
<dbReference type="InterPro" id="IPR029071">
    <property type="entry name" value="Ubiquitin-like_domsf"/>
</dbReference>
<dbReference type="InterPro" id="IPR026319">
    <property type="entry name" value="ZC2HC1A/B-like"/>
</dbReference>
<proteinExistence type="predicted"/>
<feature type="region of interest" description="Disordered" evidence="1">
    <location>
        <begin position="241"/>
        <end position="288"/>
    </location>
</feature>
<evidence type="ECO:0000313" key="3">
    <source>
        <dbReference type="EMBL" id="KAK3274926.1"/>
    </source>
</evidence>
<evidence type="ECO:0000313" key="4">
    <source>
        <dbReference type="Proteomes" id="UP001190700"/>
    </source>
</evidence>
<feature type="compositionally biased region" description="Polar residues" evidence="1">
    <location>
        <begin position="275"/>
        <end position="287"/>
    </location>
</feature>
<dbReference type="InterPro" id="IPR001012">
    <property type="entry name" value="UBX_dom"/>
</dbReference>
<dbReference type="PANTHER" id="PTHR13555:SF68">
    <property type="entry name" value="ZINC FINGER PROTEIN 474"/>
    <property type="match status" value="1"/>
</dbReference>
<dbReference type="AlphaFoldDB" id="A0AAE0GCG7"/>
<reference evidence="3 4" key="1">
    <citation type="journal article" date="2015" name="Genome Biol. Evol.">
        <title>Comparative Genomics of a Bacterivorous Green Alga Reveals Evolutionary Causalities and Consequences of Phago-Mixotrophic Mode of Nutrition.</title>
        <authorList>
            <person name="Burns J.A."/>
            <person name="Paasch A."/>
            <person name="Narechania A."/>
            <person name="Kim E."/>
        </authorList>
    </citation>
    <scope>NUCLEOTIDE SEQUENCE [LARGE SCALE GENOMIC DNA]</scope>
    <source>
        <strain evidence="3 4">PLY_AMNH</strain>
    </source>
</reference>
<evidence type="ECO:0000256" key="1">
    <source>
        <dbReference type="SAM" id="MobiDB-lite"/>
    </source>
</evidence>
<dbReference type="SMART" id="SM00166">
    <property type="entry name" value="UBX"/>
    <property type="match status" value="1"/>
</dbReference>
<dbReference type="SUPFAM" id="SSF54236">
    <property type="entry name" value="Ubiquitin-like"/>
    <property type="match status" value="1"/>
</dbReference>
<organism evidence="3 4">
    <name type="scientific">Cymbomonas tetramitiformis</name>
    <dbReference type="NCBI Taxonomy" id="36881"/>
    <lineage>
        <taxon>Eukaryota</taxon>
        <taxon>Viridiplantae</taxon>
        <taxon>Chlorophyta</taxon>
        <taxon>Pyramimonadophyceae</taxon>
        <taxon>Pyramimonadales</taxon>
        <taxon>Pyramimonadaceae</taxon>
        <taxon>Cymbomonas</taxon>
    </lineage>
</organism>
<dbReference type="Gene3D" id="3.10.20.90">
    <property type="entry name" value="Phosphatidylinositol 3-kinase Catalytic Subunit, Chain A, domain 1"/>
    <property type="match status" value="1"/>
</dbReference>
<dbReference type="Proteomes" id="UP001190700">
    <property type="component" value="Unassembled WGS sequence"/>
</dbReference>
<dbReference type="Pfam" id="PF13913">
    <property type="entry name" value="zf-C2HC_2"/>
    <property type="match status" value="2"/>
</dbReference>
<protein>
    <recommendedName>
        <fullName evidence="2">UBX domain-containing protein</fullName>
    </recommendedName>
</protein>
<evidence type="ECO:0000259" key="2">
    <source>
        <dbReference type="PROSITE" id="PS50033"/>
    </source>
</evidence>
<dbReference type="Pfam" id="PF00789">
    <property type="entry name" value="UBX"/>
    <property type="match status" value="1"/>
</dbReference>
<feature type="compositionally biased region" description="Polar residues" evidence="1">
    <location>
        <begin position="170"/>
        <end position="185"/>
    </location>
</feature>
<keyword evidence="4" id="KW-1185">Reference proteome</keyword>